<reference evidence="9" key="1">
    <citation type="journal article" date="2014" name="Gene">
        <title>Genome-guided analysis of transformation efficiency and carbon dioxide assimilation by Moorella thermoacetica Y72.</title>
        <authorList>
            <person name="Tsukahara K."/>
            <person name="Kita A."/>
            <person name="Nakashimada Y."/>
            <person name="Hoshino T."/>
            <person name="Murakami K."/>
        </authorList>
    </citation>
    <scope>NUCLEOTIDE SEQUENCE [LARGE SCALE GENOMIC DNA]</scope>
    <source>
        <strain evidence="9">Y72</strain>
    </source>
</reference>
<evidence type="ECO:0000256" key="4">
    <source>
        <dbReference type="ARBA" id="ARBA00022692"/>
    </source>
</evidence>
<keyword evidence="3" id="KW-1003">Cell membrane</keyword>
<feature type="transmembrane region" description="Helical" evidence="7">
    <location>
        <begin position="162"/>
        <end position="180"/>
    </location>
</feature>
<keyword evidence="4 7" id="KW-0812">Transmembrane</keyword>
<dbReference type="PANTHER" id="PTHR43124">
    <property type="entry name" value="PURINE EFFLUX PUMP PBUE"/>
    <property type="match status" value="1"/>
</dbReference>
<sequence>MKRNTLILILGLAGFTVMADNWVVSPILPAIARSLNIEPIRAGLLITAYMIPFGLFQLIFGPLADRYGKRQVVNLAMALFTLGTGLSALGFSLTGLAAYRALTGIFAASVMPISLALIGDVVPLQERQAAIGTFMGISFLGQGLSMAIGGTIAYFLSWRGVFAAYAILALVSTLLLYTLGSRIPSVRNPRSQFFTPYLRLLSSATSAPVYLVVLLEGILIIGSFSYLGAYIAQTYHYNNFVIGLIMTAFGIAAVLAGRASGPLAARWSRRPVLLAGLLAATGADVLFWTYGSQLSMLILGVALLGLGFMLAHSTLLTIATEFAARARGTAMSLVAFAFMGGGGVGTAIGGRLIHAFNFNRFFAFYALCLLLLIILAALVVRVDTAAPTRLEPAGDTR</sequence>
<dbReference type="Gene3D" id="1.20.1250.20">
    <property type="entry name" value="MFS general substrate transporter like domains"/>
    <property type="match status" value="1"/>
</dbReference>
<evidence type="ECO:0000256" key="5">
    <source>
        <dbReference type="ARBA" id="ARBA00022989"/>
    </source>
</evidence>
<accession>A0A0S6UEL8</accession>
<organism evidence="9">
    <name type="scientific">Moorella thermoacetica Y72</name>
    <dbReference type="NCBI Taxonomy" id="1325331"/>
    <lineage>
        <taxon>Bacteria</taxon>
        <taxon>Bacillati</taxon>
        <taxon>Bacillota</taxon>
        <taxon>Clostridia</taxon>
        <taxon>Neomoorellales</taxon>
        <taxon>Neomoorellaceae</taxon>
        <taxon>Neomoorella</taxon>
    </lineage>
</organism>
<name>A0A0S6UEL8_NEOTH</name>
<feature type="transmembrane region" description="Helical" evidence="7">
    <location>
        <begin position="130"/>
        <end position="156"/>
    </location>
</feature>
<dbReference type="InterPro" id="IPR050189">
    <property type="entry name" value="MFS_Efflux_Transporters"/>
</dbReference>
<dbReference type="AlphaFoldDB" id="A0A0S6UEL8"/>
<dbReference type="PRINTS" id="PR01036">
    <property type="entry name" value="TCRTETB"/>
</dbReference>
<dbReference type="InterPro" id="IPR011701">
    <property type="entry name" value="MFS"/>
</dbReference>
<feature type="domain" description="Major facilitator superfamily (MFS) profile" evidence="8">
    <location>
        <begin position="6"/>
        <end position="383"/>
    </location>
</feature>
<evidence type="ECO:0000313" key="9">
    <source>
        <dbReference type="EMBL" id="GAF25435.1"/>
    </source>
</evidence>
<dbReference type="GO" id="GO:0005886">
    <property type="term" value="C:plasma membrane"/>
    <property type="evidence" value="ECO:0007669"/>
    <property type="project" value="UniProtKB-SubCell"/>
</dbReference>
<evidence type="ECO:0000256" key="7">
    <source>
        <dbReference type="SAM" id="Phobius"/>
    </source>
</evidence>
<dbReference type="Proteomes" id="UP000063718">
    <property type="component" value="Unassembled WGS sequence"/>
</dbReference>
<dbReference type="SUPFAM" id="SSF103473">
    <property type="entry name" value="MFS general substrate transporter"/>
    <property type="match status" value="1"/>
</dbReference>
<dbReference type="Pfam" id="PF07690">
    <property type="entry name" value="MFS_1"/>
    <property type="match status" value="1"/>
</dbReference>
<evidence type="ECO:0000259" key="8">
    <source>
        <dbReference type="PROSITE" id="PS50850"/>
    </source>
</evidence>
<feature type="transmembrane region" description="Helical" evidence="7">
    <location>
        <begin position="43"/>
        <end position="60"/>
    </location>
</feature>
<dbReference type="RefSeq" id="WP_025773418.1">
    <property type="nucleotide sequence ID" value="NZ_DF238840.1"/>
</dbReference>
<evidence type="ECO:0000256" key="1">
    <source>
        <dbReference type="ARBA" id="ARBA00004651"/>
    </source>
</evidence>
<feature type="transmembrane region" description="Helical" evidence="7">
    <location>
        <begin position="296"/>
        <end position="318"/>
    </location>
</feature>
<feature type="transmembrane region" description="Helical" evidence="7">
    <location>
        <begin position="237"/>
        <end position="259"/>
    </location>
</feature>
<gene>
    <name evidence="9" type="ORF">MTY_0768</name>
</gene>
<evidence type="ECO:0000256" key="2">
    <source>
        <dbReference type="ARBA" id="ARBA00022448"/>
    </source>
</evidence>
<dbReference type="PANTHER" id="PTHR43124:SF3">
    <property type="entry name" value="CHLORAMPHENICOL EFFLUX PUMP RV0191"/>
    <property type="match status" value="1"/>
</dbReference>
<feature type="transmembrane region" description="Helical" evidence="7">
    <location>
        <begin position="362"/>
        <end position="380"/>
    </location>
</feature>
<dbReference type="InterPro" id="IPR020846">
    <property type="entry name" value="MFS_dom"/>
</dbReference>
<dbReference type="InterPro" id="IPR036259">
    <property type="entry name" value="MFS_trans_sf"/>
</dbReference>
<keyword evidence="6 7" id="KW-0472">Membrane</keyword>
<evidence type="ECO:0000256" key="6">
    <source>
        <dbReference type="ARBA" id="ARBA00023136"/>
    </source>
</evidence>
<evidence type="ECO:0000256" key="3">
    <source>
        <dbReference type="ARBA" id="ARBA00022475"/>
    </source>
</evidence>
<keyword evidence="2" id="KW-0813">Transport</keyword>
<protein>
    <submittedName>
        <fullName evidence="9">Permeases of the major facilitator superfamily</fullName>
    </submittedName>
</protein>
<keyword evidence="5 7" id="KW-1133">Transmembrane helix</keyword>
<feature type="transmembrane region" description="Helical" evidence="7">
    <location>
        <begin position="97"/>
        <end position="118"/>
    </location>
</feature>
<dbReference type="GO" id="GO:0022857">
    <property type="term" value="F:transmembrane transporter activity"/>
    <property type="evidence" value="ECO:0007669"/>
    <property type="project" value="InterPro"/>
</dbReference>
<feature type="transmembrane region" description="Helical" evidence="7">
    <location>
        <begin position="209"/>
        <end position="231"/>
    </location>
</feature>
<comment type="subcellular location">
    <subcellularLocation>
        <location evidence="1">Cell membrane</location>
        <topology evidence="1">Multi-pass membrane protein</topology>
    </subcellularLocation>
</comment>
<dbReference type="CDD" id="cd17324">
    <property type="entry name" value="MFS_NepI_like"/>
    <property type="match status" value="1"/>
</dbReference>
<feature type="transmembrane region" description="Helical" evidence="7">
    <location>
        <begin position="330"/>
        <end position="350"/>
    </location>
</feature>
<proteinExistence type="predicted"/>
<feature type="transmembrane region" description="Helical" evidence="7">
    <location>
        <begin position="72"/>
        <end position="91"/>
    </location>
</feature>
<dbReference type="PROSITE" id="PS50850">
    <property type="entry name" value="MFS"/>
    <property type="match status" value="1"/>
</dbReference>
<dbReference type="EMBL" id="DF238840">
    <property type="protein sequence ID" value="GAF25435.1"/>
    <property type="molecule type" value="Genomic_DNA"/>
</dbReference>
<feature type="transmembrane region" description="Helical" evidence="7">
    <location>
        <begin position="271"/>
        <end position="290"/>
    </location>
</feature>